<accession>A0A3B0XZ65</accession>
<organism evidence="2">
    <name type="scientific">hydrothermal vent metagenome</name>
    <dbReference type="NCBI Taxonomy" id="652676"/>
    <lineage>
        <taxon>unclassified sequences</taxon>
        <taxon>metagenomes</taxon>
        <taxon>ecological metagenomes</taxon>
    </lineage>
</organism>
<dbReference type="AlphaFoldDB" id="A0A3B0XZ65"/>
<name>A0A3B0XZ65_9ZZZZ</name>
<evidence type="ECO:0000313" key="2">
    <source>
        <dbReference type="EMBL" id="VAW72801.1"/>
    </source>
</evidence>
<dbReference type="EMBL" id="UOFM01000037">
    <property type="protein sequence ID" value="VAW72801.1"/>
    <property type="molecule type" value="Genomic_DNA"/>
</dbReference>
<feature type="non-terminal residue" evidence="2">
    <location>
        <position position="62"/>
    </location>
</feature>
<feature type="domain" description="ThiC-associated" evidence="1">
    <location>
        <begin position="22"/>
        <end position="61"/>
    </location>
</feature>
<keyword evidence="2" id="KW-0456">Lyase</keyword>
<protein>
    <submittedName>
        <fullName evidence="2">Phosphomethylpyrimidine synthase ThiC</fullName>
        <ecNumber evidence="2">4.1.99.17</ecNumber>
    </submittedName>
</protein>
<dbReference type="EC" id="4.1.99.17" evidence="2"/>
<dbReference type="InterPro" id="IPR025747">
    <property type="entry name" value="ThiC-associated_dom"/>
</dbReference>
<evidence type="ECO:0000259" key="1">
    <source>
        <dbReference type="Pfam" id="PF13667"/>
    </source>
</evidence>
<dbReference type="GO" id="GO:0070284">
    <property type="term" value="F:phosphomethylpyrimidine synthase activity"/>
    <property type="evidence" value="ECO:0007669"/>
    <property type="project" value="UniProtKB-EC"/>
</dbReference>
<reference evidence="2" key="1">
    <citation type="submission" date="2018-06" db="EMBL/GenBank/DDBJ databases">
        <authorList>
            <person name="Zhirakovskaya E."/>
        </authorList>
    </citation>
    <scope>NUCLEOTIDE SEQUENCE</scope>
</reference>
<gene>
    <name evidence="2" type="ORF">MNBD_GAMMA14-1417</name>
</gene>
<proteinExistence type="predicted"/>
<sequence>MSAIPEEFVQKTTELSGEVTRPFPGSRKIYVEGSRADIRVGMREIEQAETAASFGVEKNPAI</sequence>
<dbReference type="Pfam" id="PF13667">
    <property type="entry name" value="ThiC-associated"/>
    <property type="match status" value="1"/>
</dbReference>